<keyword evidence="3" id="KW-0456">Lyase</keyword>
<keyword evidence="2 3" id="KW-0663">Pyridoxal phosphate</keyword>
<dbReference type="EMBL" id="JBEDUW010000002">
    <property type="protein sequence ID" value="KAK9942778.1"/>
    <property type="molecule type" value="Genomic_DNA"/>
</dbReference>
<evidence type="ECO:0000256" key="3">
    <source>
        <dbReference type="RuleBase" id="RU003740"/>
    </source>
</evidence>
<evidence type="ECO:0000256" key="2">
    <source>
        <dbReference type="ARBA" id="ARBA00022898"/>
    </source>
</evidence>
<comment type="cofactor">
    <cofactor evidence="3">
        <name>Mg(2+)</name>
        <dbReference type="ChEBI" id="CHEBI:18420"/>
    </cofactor>
</comment>
<keyword evidence="5" id="KW-1185">Reference proteome</keyword>
<sequence length="100" mass="11594">MQPGPVTQKALLVCNGFKDFEYISLALFARKLDLNTIIVLEQEEELDLVIELSKKIGVRPVIGARAKLRNQAFWPFRVDFRREREVRVNHHSDFARGEEA</sequence>
<dbReference type="Proteomes" id="UP001457282">
    <property type="component" value="Unassembled WGS sequence"/>
</dbReference>
<comment type="catalytic activity">
    <reaction evidence="3">
        <text>L-arginine + H(+) = agmatine + CO2</text>
        <dbReference type="Rhea" id="RHEA:17641"/>
        <dbReference type="ChEBI" id="CHEBI:15378"/>
        <dbReference type="ChEBI" id="CHEBI:16526"/>
        <dbReference type="ChEBI" id="CHEBI:32682"/>
        <dbReference type="ChEBI" id="CHEBI:58145"/>
        <dbReference type="EC" id="4.1.1.19"/>
    </reaction>
</comment>
<organism evidence="4 5">
    <name type="scientific">Rubus argutus</name>
    <name type="common">Southern blackberry</name>
    <dbReference type="NCBI Taxonomy" id="59490"/>
    <lineage>
        <taxon>Eukaryota</taxon>
        <taxon>Viridiplantae</taxon>
        <taxon>Streptophyta</taxon>
        <taxon>Embryophyta</taxon>
        <taxon>Tracheophyta</taxon>
        <taxon>Spermatophyta</taxon>
        <taxon>Magnoliopsida</taxon>
        <taxon>eudicotyledons</taxon>
        <taxon>Gunneridae</taxon>
        <taxon>Pentapetalae</taxon>
        <taxon>rosids</taxon>
        <taxon>fabids</taxon>
        <taxon>Rosales</taxon>
        <taxon>Rosaceae</taxon>
        <taxon>Rosoideae</taxon>
        <taxon>Rosoideae incertae sedis</taxon>
        <taxon>Rubus</taxon>
    </lineage>
</organism>
<evidence type="ECO:0000313" key="5">
    <source>
        <dbReference type="Proteomes" id="UP001457282"/>
    </source>
</evidence>
<dbReference type="InterPro" id="IPR029066">
    <property type="entry name" value="PLP-binding_barrel"/>
</dbReference>
<name>A0AAW1Y4E3_RUBAR</name>
<dbReference type="PANTHER" id="PTHR43295">
    <property type="entry name" value="ARGININE DECARBOXYLASE"/>
    <property type="match status" value="1"/>
</dbReference>
<dbReference type="GO" id="GO:0008295">
    <property type="term" value="P:spermidine biosynthetic process"/>
    <property type="evidence" value="ECO:0007669"/>
    <property type="project" value="UniProtKB-KW"/>
</dbReference>
<comment type="caution">
    <text evidence="4">The sequence shown here is derived from an EMBL/GenBank/DDBJ whole genome shotgun (WGS) entry which is preliminary data.</text>
</comment>
<dbReference type="InterPro" id="IPR002985">
    <property type="entry name" value="Arg_decrbxlase"/>
</dbReference>
<accession>A0AAW1Y4E3</accession>
<comment type="pathway">
    <text evidence="3">Amine and polyamine biosynthesis; agmatine biosynthesis; agmatine from L-arginine: step 1/1.</text>
</comment>
<comment type="similarity">
    <text evidence="3">Belongs to the Orn/Lys/Arg decarboxylase class-II family. SpeA subfamily.</text>
</comment>
<dbReference type="AlphaFoldDB" id="A0AAW1Y4E3"/>
<dbReference type="PANTHER" id="PTHR43295:SF1">
    <property type="entry name" value="ARGININE DECARBOXYLASE 1, CHLOROPLASTIC-RELATED"/>
    <property type="match status" value="1"/>
</dbReference>
<proteinExistence type="inferred from homology"/>
<dbReference type="PRINTS" id="PR01180">
    <property type="entry name" value="ARGDCRBXLASE"/>
</dbReference>
<dbReference type="GO" id="GO:0006527">
    <property type="term" value="P:L-arginine catabolic process"/>
    <property type="evidence" value="ECO:0007669"/>
    <property type="project" value="InterPro"/>
</dbReference>
<keyword evidence="3" id="KW-0210">Decarboxylase</keyword>
<keyword evidence="3" id="KW-0745">Spermidine biosynthesis</keyword>
<gene>
    <name evidence="4" type="ORF">M0R45_008426</name>
</gene>
<comment type="cofactor">
    <cofactor evidence="1 3">
        <name>pyridoxal 5'-phosphate</name>
        <dbReference type="ChEBI" id="CHEBI:597326"/>
    </cofactor>
</comment>
<protein>
    <recommendedName>
        <fullName evidence="3">Arginine decarboxylase</fullName>
        <ecNumber evidence="3">4.1.1.19</ecNumber>
    </recommendedName>
</protein>
<reference evidence="4 5" key="1">
    <citation type="journal article" date="2023" name="G3 (Bethesda)">
        <title>A chromosome-length genome assembly and annotation of blackberry (Rubus argutus, cv. 'Hillquist').</title>
        <authorList>
            <person name="Bruna T."/>
            <person name="Aryal R."/>
            <person name="Dudchenko O."/>
            <person name="Sargent D.J."/>
            <person name="Mead D."/>
            <person name="Buti M."/>
            <person name="Cavallini A."/>
            <person name="Hytonen T."/>
            <person name="Andres J."/>
            <person name="Pham M."/>
            <person name="Weisz D."/>
            <person name="Mascagni F."/>
            <person name="Usai G."/>
            <person name="Natali L."/>
            <person name="Bassil N."/>
            <person name="Fernandez G.E."/>
            <person name="Lomsadze A."/>
            <person name="Armour M."/>
            <person name="Olukolu B."/>
            <person name="Poorten T."/>
            <person name="Britton C."/>
            <person name="Davik J."/>
            <person name="Ashrafi H."/>
            <person name="Aiden E.L."/>
            <person name="Borodovsky M."/>
            <person name="Worthington M."/>
        </authorList>
    </citation>
    <scope>NUCLEOTIDE SEQUENCE [LARGE SCALE GENOMIC DNA]</scope>
    <source>
        <strain evidence="4">PI 553951</strain>
    </source>
</reference>
<dbReference type="GO" id="GO:0008792">
    <property type="term" value="F:arginine decarboxylase activity"/>
    <property type="evidence" value="ECO:0007669"/>
    <property type="project" value="UniProtKB-EC"/>
</dbReference>
<dbReference type="EC" id="4.1.1.19" evidence="3"/>
<keyword evidence="3" id="KW-0460">Magnesium</keyword>
<evidence type="ECO:0000256" key="1">
    <source>
        <dbReference type="ARBA" id="ARBA00001933"/>
    </source>
</evidence>
<dbReference type="SUPFAM" id="SSF51419">
    <property type="entry name" value="PLP-binding barrel"/>
    <property type="match status" value="1"/>
</dbReference>
<dbReference type="Gene3D" id="3.20.20.10">
    <property type="entry name" value="Alanine racemase"/>
    <property type="match status" value="1"/>
</dbReference>
<evidence type="ECO:0000313" key="4">
    <source>
        <dbReference type="EMBL" id="KAK9942778.1"/>
    </source>
</evidence>